<dbReference type="EMBL" id="JACIDZ010000009">
    <property type="protein sequence ID" value="MBB4122876.1"/>
    <property type="molecule type" value="Genomic_DNA"/>
</dbReference>
<comment type="similarity">
    <text evidence="1 10">Belongs to the GHMP kinase family. IspE subfamily.</text>
</comment>
<keyword evidence="14" id="KW-1185">Reference proteome</keyword>
<evidence type="ECO:0000256" key="4">
    <source>
        <dbReference type="ARBA" id="ARBA00022679"/>
    </source>
</evidence>
<evidence type="ECO:0000256" key="7">
    <source>
        <dbReference type="ARBA" id="ARBA00022840"/>
    </source>
</evidence>
<dbReference type="Pfam" id="PF08544">
    <property type="entry name" value="GHMP_kinases_C"/>
    <property type="match status" value="1"/>
</dbReference>
<evidence type="ECO:0000256" key="9">
    <source>
        <dbReference type="ARBA" id="ARBA00032554"/>
    </source>
</evidence>
<reference evidence="13 14" key="1">
    <citation type="submission" date="2020-08" db="EMBL/GenBank/DDBJ databases">
        <title>Genomic Encyclopedia of Type Strains, Phase IV (KMG-IV): sequencing the most valuable type-strain genomes for metagenomic binning, comparative biology and taxonomic classification.</title>
        <authorList>
            <person name="Goeker M."/>
        </authorList>
    </citation>
    <scope>NUCLEOTIDE SEQUENCE [LARGE SCALE GENOMIC DNA]</scope>
    <source>
        <strain evidence="13 14">DSM 28101</strain>
    </source>
</reference>
<dbReference type="GO" id="GO:0016114">
    <property type="term" value="P:terpenoid biosynthetic process"/>
    <property type="evidence" value="ECO:0007669"/>
    <property type="project" value="UniProtKB-UniRule"/>
</dbReference>
<keyword evidence="4 10" id="KW-0808">Transferase</keyword>
<dbReference type="GO" id="GO:0019288">
    <property type="term" value="P:isopentenyl diphosphate biosynthetic process, methylerythritol 4-phosphate pathway"/>
    <property type="evidence" value="ECO:0007669"/>
    <property type="project" value="UniProtKB-UniRule"/>
</dbReference>
<evidence type="ECO:0000256" key="6">
    <source>
        <dbReference type="ARBA" id="ARBA00022777"/>
    </source>
</evidence>
<dbReference type="EC" id="2.7.1.148" evidence="2 10"/>
<dbReference type="Proteomes" id="UP000530571">
    <property type="component" value="Unassembled WGS sequence"/>
</dbReference>
<dbReference type="GO" id="GO:0050515">
    <property type="term" value="F:4-(cytidine 5'-diphospho)-2-C-methyl-D-erythritol kinase activity"/>
    <property type="evidence" value="ECO:0007669"/>
    <property type="project" value="UniProtKB-UniRule"/>
</dbReference>
<sequence>MMDAPDGGPVVVERAAAKINLALHVTGRRGDGYHLLDSLVTFADFGDRLSFAPSRRDAFTLSGRFAGDLPHHDDPETGNLVLKARNLLRDAAGQAGGEVGPVHIHLEKNLPPASGIGGGSADAAAVLRGLSHLFDTKLGWHTLAQLGLSLGADVPMCLASRPLIARGIGEVILPATGFPRLFLVLANPLLPVATPAVFAALENRHNAPLAIDETLPVHPPDWLLLVQKSRNDLQLPASRIAPEIHGVLDALTSAGASLSRMSGSGATCFGLFVDLESAIAAADRLSHARPDWFVAATATLAEGEDDHV</sequence>
<feature type="binding site" evidence="10">
    <location>
        <begin position="111"/>
        <end position="121"/>
    </location>
    <ligand>
        <name>ATP</name>
        <dbReference type="ChEBI" id="CHEBI:30616"/>
    </ligand>
</feature>
<evidence type="ECO:0000259" key="11">
    <source>
        <dbReference type="Pfam" id="PF00288"/>
    </source>
</evidence>
<evidence type="ECO:0000256" key="3">
    <source>
        <dbReference type="ARBA" id="ARBA00017473"/>
    </source>
</evidence>
<dbReference type="InterPro" id="IPR014721">
    <property type="entry name" value="Ribsml_uS5_D2-typ_fold_subgr"/>
</dbReference>
<dbReference type="InterPro" id="IPR006204">
    <property type="entry name" value="GHMP_kinase_N_dom"/>
</dbReference>
<evidence type="ECO:0000259" key="12">
    <source>
        <dbReference type="Pfam" id="PF08544"/>
    </source>
</evidence>
<name>A0A7W6PAX9_9HYPH</name>
<dbReference type="Pfam" id="PF00288">
    <property type="entry name" value="GHMP_kinases_N"/>
    <property type="match status" value="1"/>
</dbReference>
<dbReference type="PANTHER" id="PTHR43527:SF2">
    <property type="entry name" value="4-DIPHOSPHOCYTIDYL-2-C-METHYL-D-ERYTHRITOL KINASE, CHLOROPLASTIC"/>
    <property type="match status" value="1"/>
</dbReference>
<comment type="function">
    <text evidence="10">Catalyzes the phosphorylation of the position 2 hydroxy group of 4-diphosphocytidyl-2C-methyl-D-erythritol.</text>
</comment>
<keyword evidence="7 10" id="KW-0067">ATP-binding</keyword>
<dbReference type="InterPro" id="IPR036554">
    <property type="entry name" value="GHMP_kinase_C_sf"/>
</dbReference>
<evidence type="ECO:0000256" key="5">
    <source>
        <dbReference type="ARBA" id="ARBA00022741"/>
    </source>
</evidence>
<dbReference type="UniPathway" id="UPA00056">
    <property type="reaction ID" value="UER00094"/>
</dbReference>
<dbReference type="InterPro" id="IPR020568">
    <property type="entry name" value="Ribosomal_Su5_D2-typ_SF"/>
</dbReference>
<keyword evidence="6 10" id="KW-0418">Kinase</keyword>
<evidence type="ECO:0000256" key="1">
    <source>
        <dbReference type="ARBA" id="ARBA00009684"/>
    </source>
</evidence>
<comment type="catalytic activity">
    <reaction evidence="10">
        <text>4-CDP-2-C-methyl-D-erythritol + ATP = 4-CDP-2-C-methyl-D-erythritol 2-phosphate + ADP + H(+)</text>
        <dbReference type="Rhea" id="RHEA:18437"/>
        <dbReference type="ChEBI" id="CHEBI:15378"/>
        <dbReference type="ChEBI" id="CHEBI:30616"/>
        <dbReference type="ChEBI" id="CHEBI:57823"/>
        <dbReference type="ChEBI" id="CHEBI:57919"/>
        <dbReference type="ChEBI" id="CHEBI:456216"/>
        <dbReference type="EC" id="2.7.1.148"/>
    </reaction>
</comment>
<dbReference type="InterPro" id="IPR013750">
    <property type="entry name" value="GHMP_kinase_C_dom"/>
</dbReference>
<protein>
    <recommendedName>
        <fullName evidence="3 10">4-diphosphocytidyl-2-C-methyl-D-erythritol kinase</fullName>
        <shortName evidence="10">CMK</shortName>
        <ecNumber evidence="2 10">2.7.1.148</ecNumber>
    </recommendedName>
    <alternativeName>
        <fullName evidence="9 10">4-(cytidine-5'-diphospho)-2-C-methyl-D-erythritol kinase</fullName>
    </alternativeName>
</protein>
<dbReference type="AlphaFoldDB" id="A0A7W6PAX9"/>
<dbReference type="Gene3D" id="3.30.70.890">
    <property type="entry name" value="GHMP kinase, C-terminal domain"/>
    <property type="match status" value="1"/>
</dbReference>
<dbReference type="PANTHER" id="PTHR43527">
    <property type="entry name" value="4-DIPHOSPHOCYTIDYL-2-C-METHYL-D-ERYTHRITOL KINASE, CHLOROPLASTIC"/>
    <property type="match status" value="1"/>
</dbReference>
<feature type="domain" description="GHMP kinase C-terminal" evidence="12">
    <location>
        <begin position="229"/>
        <end position="286"/>
    </location>
</feature>
<keyword evidence="8 10" id="KW-0414">Isoprene biosynthesis</keyword>
<feature type="active site" evidence="10">
    <location>
        <position position="18"/>
    </location>
</feature>
<evidence type="ECO:0000313" key="14">
    <source>
        <dbReference type="Proteomes" id="UP000530571"/>
    </source>
</evidence>
<evidence type="ECO:0000256" key="10">
    <source>
        <dbReference type="HAMAP-Rule" id="MF_00061"/>
    </source>
</evidence>
<dbReference type="PIRSF" id="PIRSF010376">
    <property type="entry name" value="IspE"/>
    <property type="match status" value="1"/>
</dbReference>
<evidence type="ECO:0000313" key="13">
    <source>
        <dbReference type="EMBL" id="MBB4122876.1"/>
    </source>
</evidence>
<feature type="domain" description="GHMP kinase N-terminal" evidence="11">
    <location>
        <begin position="79"/>
        <end position="159"/>
    </location>
</feature>
<dbReference type="SUPFAM" id="SSF55060">
    <property type="entry name" value="GHMP Kinase, C-terminal domain"/>
    <property type="match status" value="1"/>
</dbReference>
<dbReference type="GO" id="GO:0005524">
    <property type="term" value="F:ATP binding"/>
    <property type="evidence" value="ECO:0007669"/>
    <property type="project" value="UniProtKB-UniRule"/>
</dbReference>
<accession>A0A7W6PAX9</accession>
<dbReference type="InterPro" id="IPR004424">
    <property type="entry name" value="IspE"/>
</dbReference>
<keyword evidence="5 10" id="KW-0547">Nucleotide-binding</keyword>
<comment type="caution">
    <text evidence="13">The sequence shown here is derived from an EMBL/GenBank/DDBJ whole genome shotgun (WGS) entry which is preliminary data.</text>
</comment>
<dbReference type="SUPFAM" id="SSF54211">
    <property type="entry name" value="Ribosomal protein S5 domain 2-like"/>
    <property type="match status" value="1"/>
</dbReference>
<dbReference type="NCBIfam" id="NF011202">
    <property type="entry name" value="PRK14608.1"/>
    <property type="match status" value="1"/>
</dbReference>
<dbReference type="HAMAP" id="MF_00061">
    <property type="entry name" value="IspE"/>
    <property type="match status" value="1"/>
</dbReference>
<proteinExistence type="inferred from homology"/>
<dbReference type="NCBIfam" id="TIGR00154">
    <property type="entry name" value="ispE"/>
    <property type="match status" value="1"/>
</dbReference>
<feature type="active site" evidence="10">
    <location>
        <position position="153"/>
    </location>
</feature>
<organism evidence="13 14">
    <name type="scientific">Martelella radicis</name>
    <dbReference type="NCBI Taxonomy" id="1397476"/>
    <lineage>
        <taxon>Bacteria</taxon>
        <taxon>Pseudomonadati</taxon>
        <taxon>Pseudomonadota</taxon>
        <taxon>Alphaproteobacteria</taxon>
        <taxon>Hyphomicrobiales</taxon>
        <taxon>Aurantimonadaceae</taxon>
        <taxon>Martelella</taxon>
    </lineage>
</organism>
<comment type="pathway">
    <text evidence="10">Isoprenoid biosynthesis; isopentenyl diphosphate biosynthesis via DXP pathway; isopentenyl diphosphate from 1-deoxy-D-xylulose 5-phosphate: step 3/6.</text>
</comment>
<evidence type="ECO:0000256" key="8">
    <source>
        <dbReference type="ARBA" id="ARBA00023229"/>
    </source>
</evidence>
<evidence type="ECO:0000256" key="2">
    <source>
        <dbReference type="ARBA" id="ARBA00012052"/>
    </source>
</evidence>
<gene>
    <name evidence="10" type="primary">ispE</name>
    <name evidence="13" type="ORF">GGR30_002811</name>
</gene>
<dbReference type="Gene3D" id="3.30.230.10">
    <property type="match status" value="1"/>
</dbReference>